<dbReference type="EMBL" id="JBAWSV010000004">
    <property type="protein sequence ID" value="MEI4830382.1"/>
    <property type="molecule type" value="Genomic_DNA"/>
</dbReference>
<dbReference type="Gene3D" id="1.10.287.1080">
    <property type="entry name" value="MazG-like"/>
    <property type="match status" value="1"/>
</dbReference>
<evidence type="ECO:0000313" key="12">
    <source>
        <dbReference type="Proteomes" id="UP001367922"/>
    </source>
</evidence>
<dbReference type="GO" id="GO:0004636">
    <property type="term" value="F:phosphoribosyl-ATP diphosphatase activity"/>
    <property type="evidence" value="ECO:0007669"/>
    <property type="project" value="UniProtKB-EC"/>
</dbReference>
<evidence type="ECO:0000256" key="8">
    <source>
        <dbReference type="ARBA" id="ARBA00022840"/>
    </source>
</evidence>
<sequence length="107" mass="12489">MSDVLQQLYETIQQRKENPISESYTNYLFTKGEDKILKKLGEECTEIVIAAKNNEKDELIKEVVDFTYHCLVLLVEKNVSLQEIIEELNKRQGQLSRVGERKEIDTL</sequence>
<evidence type="ECO:0000256" key="1">
    <source>
        <dbReference type="ARBA" id="ARBA00001460"/>
    </source>
</evidence>
<evidence type="ECO:0000313" key="11">
    <source>
        <dbReference type="EMBL" id="MEI4830382.1"/>
    </source>
</evidence>
<keyword evidence="5 10" id="KW-0028">Amino-acid biosynthesis</keyword>
<evidence type="ECO:0000256" key="10">
    <source>
        <dbReference type="HAMAP-Rule" id="MF_01020"/>
    </source>
</evidence>
<keyword evidence="8 10" id="KW-0067">ATP-binding</keyword>
<comment type="catalytic activity">
    <reaction evidence="1 10">
        <text>1-(5-phospho-beta-D-ribosyl)-ATP + H2O = 1-(5-phospho-beta-D-ribosyl)-5'-AMP + diphosphate + H(+)</text>
        <dbReference type="Rhea" id="RHEA:22828"/>
        <dbReference type="ChEBI" id="CHEBI:15377"/>
        <dbReference type="ChEBI" id="CHEBI:15378"/>
        <dbReference type="ChEBI" id="CHEBI:33019"/>
        <dbReference type="ChEBI" id="CHEBI:59457"/>
        <dbReference type="ChEBI" id="CHEBI:73183"/>
        <dbReference type="EC" id="3.6.1.31"/>
    </reaction>
</comment>
<protein>
    <recommendedName>
        <fullName evidence="10">Phosphoribosyl-ATP pyrophosphatase</fullName>
        <shortName evidence="10">PRA-PH</shortName>
        <ecNumber evidence="10">3.6.1.31</ecNumber>
    </recommendedName>
</protein>
<comment type="caution">
    <text evidence="11">The sequence shown here is derived from an EMBL/GenBank/DDBJ whole genome shotgun (WGS) entry which is preliminary data.</text>
</comment>
<keyword evidence="9 10" id="KW-0368">Histidine biosynthesis</keyword>
<evidence type="ECO:0000256" key="3">
    <source>
        <dbReference type="ARBA" id="ARBA00005204"/>
    </source>
</evidence>
<dbReference type="PANTHER" id="PTHR42945:SF9">
    <property type="entry name" value="HISTIDINE BIOSYNTHESIS BIFUNCTIONAL PROTEIN HISIE"/>
    <property type="match status" value="1"/>
</dbReference>
<keyword evidence="6 10" id="KW-0547">Nucleotide-binding</keyword>
<dbReference type="NCBIfam" id="NF001611">
    <property type="entry name" value="PRK00400.1-3"/>
    <property type="match status" value="1"/>
</dbReference>
<comment type="similarity">
    <text evidence="10">Belongs to the PRA-PH family.</text>
</comment>
<evidence type="ECO:0000256" key="4">
    <source>
        <dbReference type="ARBA" id="ARBA00022490"/>
    </source>
</evidence>
<dbReference type="CDD" id="cd11534">
    <property type="entry name" value="NTP-PPase_HisIE_like"/>
    <property type="match status" value="1"/>
</dbReference>
<gene>
    <name evidence="10" type="primary">hisE</name>
    <name evidence="11" type="ORF">WAX78_13055</name>
</gene>
<comment type="subcellular location">
    <subcellularLocation>
        <location evidence="2 10">Cytoplasm</location>
    </subcellularLocation>
</comment>
<dbReference type="RefSeq" id="WP_336482707.1">
    <property type="nucleotide sequence ID" value="NZ_JBAWSV010000004.1"/>
</dbReference>
<proteinExistence type="inferred from homology"/>
<evidence type="ECO:0000256" key="5">
    <source>
        <dbReference type="ARBA" id="ARBA00022605"/>
    </source>
</evidence>
<name>A0ABU8FYX3_9BACI</name>
<evidence type="ECO:0000256" key="2">
    <source>
        <dbReference type="ARBA" id="ARBA00004496"/>
    </source>
</evidence>
<dbReference type="InterPro" id="IPR021130">
    <property type="entry name" value="PRib-ATP_PPHydrolase-like"/>
</dbReference>
<evidence type="ECO:0000256" key="6">
    <source>
        <dbReference type="ARBA" id="ARBA00022741"/>
    </source>
</evidence>
<comment type="pathway">
    <text evidence="3 10">Amino-acid biosynthesis; L-histidine biosynthesis; L-histidine from 5-phospho-alpha-D-ribose 1-diphosphate: step 2/9.</text>
</comment>
<keyword evidence="12" id="KW-1185">Reference proteome</keyword>
<dbReference type="EC" id="3.6.1.31" evidence="10"/>
<organism evidence="11 12">
    <name type="scientific">Bacillus yunxiaonensis</name>
    <dbReference type="NCBI Taxonomy" id="3127665"/>
    <lineage>
        <taxon>Bacteria</taxon>
        <taxon>Bacillati</taxon>
        <taxon>Bacillota</taxon>
        <taxon>Bacilli</taxon>
        <taxon>Bacillales</taxon>
        <taxon>Bacillaceae</taxon>
        <taxon>Bacillus</taxon>
    </lineage>
</organism>
<evidence type="ECO:0000256" key="9">
    <source>
        <dbReference type="ARBA" id="ARBA00023102"/>
    </source>
</evidence>
<dbReference type="InterPro" id="IPR008179">
    <property type="entry name" value="HisE"/>
</dbReference>
<reference evidence="11 12" key="1">
    <citation type="submission" date="2024-01" db="EMBL/GenBank/DDBJ databases">
        <title>Seven novel Bacillus-like species.</title>
        <authorList>
            <person name="Liu G."/>
        </authorList>
    </citation>
    <scope>NUCLEOTIDE SEQUENCE [LARGE SCALE GENOMIC DNA]</scope>
    <source>
        <strain evidence="11 12">FJAT-53711</strain>
    </source>
</reference>
<dbReference type="Proteomes" id="UP001367922">
    <property type="component" value="Unassembled WGS sequence"/>
</dbReference>
<dbReference type="HAMAP" id="MF_01020">
    <property type="entry name" value="HisE"/>
    <property type="match status" value="1"/>
</dbReference>
<evidence type="ECO:0000256" key="7">
    <source>
        <dbReference type="ARBA" id="ARBA00022801"/>
    </source>
</evidence>
<dbReference type="NCBIfam" id="TIGR03188">
    <property type="entry name" value="histidine_hisI"/>
    <property type="match status" value="1"/>
</dbReference>
<keyword evidence="7 10" id="KW-0378">Hydrolase</keyword>
<dbReference type="SUPFAM" id="SSF101386">
    <property type="entry name" value="all-alpha NTP pyrophosphatases"/>
    <property type="match status" value="1"/>
</dbReference>
<keyword evidence="4 10" id="KW-0963">Cytoplasm</keyword>
<accession>A0ABU8FYX3</accession>
<dbReference type="PANTHER" id="PTHR42945">
    <property type="entry name" value="HISTIDINE BIOSYNTHESIS BIFUNCTIONAL PROTEIN"/>
    <property type="match status" value="1"/>
</dbReference>
<dbReference type="Pfam" id="PF01503">
    <property type="entry name" value="PRA-PH"/>
    <property type="match status" value="1"/>
</dbReference>